<dbReference type="EMBL" id="CM023482">
    <property type="protein sequence ID" value="KAH6938547.1"/>
    <property type="molecule type" value="Genomic_DNA"/>
</dbReference>
<comment type="caution">
    <text evidence="1">The sequence shown here is derived from an EMBL/GenBank/DDBJ whole genome shotgun (WGS) entry which is preliminary data.</text>
</comment>
<accession>A0ACB7SWY3</accession>
<reference evidence="1" key="1">
    <citation type="submission" date="2020-05" db="EMBL/GenBank/DDBJ databases">
        <title>Large-scale comparative analyses of tick genomes elucidate their genetic diversity and vector capacities.</title>
        <authorList>
            <person name="Jia N."/>
            <person name="Wang J."/>
            <person name="Shi W."/>
            <person name="Du L."/>
            <person name="Sun Y."/>
            <person name="Zhan W."/>
            <person name="Jiang J."/>
            <person name="Wang Q."/>
            <person name="Zhang B."/>
            <person name="Ji P."/>
            <person name="Sakyi L.B."/>
            <person name="Cui X."/>
            <person name="Yuan T."/>
            <person name="Jiang B."/>
            <person name="Yang W."/>
            <person name="Lam T.T.-Y."/>
            <person name="Chang Q."/>
            <person name="Ding S."/>
            <person name="Wang X."/>
            <person name="Zhu J."/>
            <person name="Ruan X."/>
            <person name="Zhao L."/>
            <person name="Wei J."/>
            <person name="Que T."/>
            <person name="Du C."/>
            <person name="Cheng J."/>
            <person name="Dai P."/>
            <person name="Han X."/>
            <person name="Huang E."/>
            <person name="Gao Y."/>
            <person name="Liu J."/>
            <person name="Shao H."/>
            <person name="Ye R."/>
            <person name="Li L."/>
            <person name="Wei W."/>
            <person name="Wang X."/>
            <person name="Wang C."/>
            <person name="Yang T."/>
            <person name="Huo Q."/>
            <person name="Li W."/>
            <person name="Guo W."/>
            <person name="Chen H."/>
            <person name="Zhou L."/>
            <person name="Ni X."/>
            <person name="Tian J."/>
            <person name="Zhou Y."/>
            <person name="Sheng Y."/>
            <person name="Liu T."/>
            <person name="Pan Y."/>
            <person name="Xia L."/>
            <person name="Li J."/>
            <person name="Zhao F."/>
            <person name="Cao W."/>
        </authorList>
    </citation>
    <scope>NUCLEOTIDE SEQUENCE</scope>
    <source>
        <strain evidence="1">Hyas-2018</strain>
    </source>
</reference>
<name>A0ACB7SWY3_HYAAI</name>
<sequence length="71" mass="8287">MIRRQKMDQHIESSTQHSMILLALVDHQYHFRYINVGTPGRSHDAFVYGRSQLHKLVESDSFKNPIGHRGN</sequence>
<dbReference type="Proteomes" id="UP000821845">
    <property type="component" value="Chromosome 2"/>
</dbReference>
<protein>
    <submittedName>
        <fullName evidence="1">Uncharacterized protein</fullName>
    </submittedName>
</protein>
<proteinExistence type="predicted"/>
<evidence type="ECO:0000313" key="2">
    <source>
        <dbReference type="Proteomes" id="UP000821845"/>
    </source>
</evidence>
<organism evidence="1 2">
    <name type="scientific">Hyalomma asiaticum</name>
    <name type="common">Tick</name>
    <dbReference type="NCBI Taxonomy" id="266040"/>
    <lineage>
        <taxon>Eukaryota</taxon>
        <taxon>Metazoa</taxon>
        <taxon>Ecdysozoa</taxon>
        <taxon>Arthropoda</taxon>
        <taxon>Chelicerata</taxon>
        <taxon>Arachnida</taxon>
        <taxon>Acari</taxon>
        <taxon>Parasitiformes</taxon>
        <taxon>Ixodida</taxon>
        <taxon>Ixodoidea</taxon>
        <taxon>Ixodidae</taxon>
        <taxon>Hyalomminae</taxon>
        <taxon>Hyalomma</taxon>
    </lineage>
</organism>
<keyword evidence="2" id="KW-1185">Reference proteome</keyword>
<evidence type="ECO:0000313" key="1">
    <source>
        <dbReference type="EMBL" id="KAH6938547.1"/>
    </source>
</evidence>
<gene>
    <name evidence="1" type="ORF">HPB50_010471</name>
</gene>